<name>A0A812HQZ1_9DINO</name>
<dbReference type="PANTHER" id="PTHR34512:SF30">
    <property type="entry name" value="OUTER MEMBRANE PROTEIN ASSEMBLY FACTOR BAMB"/>
    <property type="match status" value="1"/>
</dbReference>
<evidence type="ECO:0000313" key="3">
    <source>
        <dbReference type="EMBL" id="CAE6958312.1"/>
    </source>
</evidence>
<dbReference type="AlphaFoldDB" id="A0A812HQZ1"/>
<organism evidence="3 4">
    <name type="scientific">Symbiodinium natans</name>
    <dbReference type="NCBI Taxonomy" id="878477"/>
    <lineage>
        <taxon>Eukaryota</taxon>
        <taxon>Sar</taxon>
        <taxon>Alveolata</taxon>
        <taxon>Dinophyceae</taxon>
        <taxon>Suessiales</taxon>
        <taxon>Symbiodiniaceae</taxon>
        <taxon>Symbiodinium</taxon>
    </lineage>
</organism>
<sequence length="1006" mass="108670">MARILRALVAATIWAACLGDYVEGDCKEADRQGLSFIQAKALARDRAIAKKEVEYHWSSGRGNFPNYGVAKDAAPFDLSARFAWSWSHPLGRFHTLTYGTAIDHLSNVYLSGADGIRKFDPSGKLLWEYASLPAEMMDAPSLFNGTIYGSDTEGNVVALNMEDGKVEWKTHVSNAICQDNGFTMAKDGVVLAASDCREPSPQGSANQLIKALCASTGKLLWTHAPDTPIWNFLPLFVDEGDFVFQDMTGKAYRLHLHTGKVIWKSGGKEGTWTDGGAAVGNGMLFAVNNNHKPHYTPPGAQYANGEYVPGTLSAYNLSTGKLMWKEVTPRPPNNAPAVGKVKNLPGMSVVMPLCHQGHKGAFCDVHVYNADTGDLRWVFHGPAQRARLQAGDREGVGDRLSTGIRAICLPNGWSAPTIDAEGTVFVGHEDGNFYALRDMDGDGTIFGPDEVQLYDTKAAFSGSSSPAVAPGILAIASCAVQALAKDAMDNWHSAQGGKTAHGPVTLGRLQSWYCELRDRNFMARFLNDMARIFRALVAAAFWAAGRGDAVEGDCKDDHPGLAFIQAKALARDSASAKKEVEYHWSSGRGNFPNYGVAKDTAPFDLPSRFAWHWSHPLGRFHTLTYGTAIDHLKNVYLGGEDGVRKFDESGKLLWEYSSHPAEMMDSPSLFNGTVYASDTEGNVVALSMEDGKVEWKTHVSNAICQDNGFTMAKDGVVLAASDCREPSPNGESNHLVKALNASTGKQLWTYAPDTAIWNFLPLFVDEGDFVFQDMTGKAYRLDLRTGKVIWKSGGKVGTWTDGSAAVGNGMVFAVNNNHAPPNAFASEFSPGTLSAYNLSTGKLIWKEVTPRPPNNAPAVGKVKNLPGVSVVMPLCQQVHQGAFCDIHVYDADTGDMRWVFHGPAQKEILQAGDLEGVATRKSLGIRDTCLPNGWSAPTIDAEGTVFVGHEDGNFYALRDVDGDGTIFGPDEVQLYDTKAAFSGSSSPAVAPGMLAIASCDSLFVFK</sequence>
<dbReference type="PANTHER" id="PTHR34512">
    <property type="entry name" value="CELL SURFACE PROTEIN"/>
    <property type="match status" value="1"/>
</dbReference>
<dbReference type="SMART" id="SM00564">
    <property type="entry name" value="PQQ"/>
    <property type="match status" value="10"/>
</dbReference>
<dbReference type="InterPro" id="IPR011047">
    <property type="entry name" value="Quinoprotein_ADH-like_sf"/>
</dbReference>
<evidence type="ECO:0000256" key="1">
    <source>
        <dbReference type="SAM" id="SignalP"/>
    </source>
</evidence>
<feature type="signal peptide" evidence="1">
    <location>
        <begin position="1"/>
        <end position="19"/>
    </location>
</feature>
<keyword evidence="1" id="KW-0732">Signal</keyword>
<accession>A0A812HQZ1</accession>
<dbReference type="OrthoDB" id="408177at2759"/>
<feature type="domain" description="Pyrrolo-quinoline quinone repeat" evidence="2">
    <location>
        <begin position="116"/>
        <end position="265"/>
    </location>
</feature>
<dbReference type="InterPro" id="IPR015943">
    <property type="entry name" value="WD40/YVTN_repeat-like_dom_sf"/>
</dbReference>
<dbReference type="Proteomes" id="UP000604046">
    <property type="component" value="Unassembled WGS sequence"/>
</dbReference>
<dbReference type="InterPro" id="IPR002372">
    <property type="entry name" value="PQQ_rpt_dom"/>
</dbReference>
<comment type="caution">
    <text evidence="3">The sequence shown here is derived from an EMBL/GenBank/DDBJ whole genome shotgun (WGS) entry which is preliminary data.</text>
</comment>
<dbReference type="PROSITE" id="PS51257">
    <property type="entry name" value="PROKAR_LIPOPROTEIN"/>
    <property type="match status" value="1"/>
</dbReference>
<proteinExistence type="predicted"/>
<feature type="domain" description="Pyrrolo-quinoline quinone repeat" evidence="2">
    <location>
        <begin position="642"/>
        <end position="792"/>
    </location>
</feature>
<gene>
    <name evidence="3" type="primary">tth</name>
    <name evidence="3" type="ORF">SNAT2548_LOCUS1839</name>
</gene>
<dbReference type="InterPro" id="IPR018391">
    <property type="entry name" value="PQQ_b-propeller_rpt"/>
</dbReference>
<dbReference type="Pfam" id="PF13360">
    <property type="entry name" value="PQQ_2"/>
    <property type="match status" value="2"/>
</dbReference>
<dbReference type="Gene3D" id="2.130.10.10">
    <property type="entry name" value="YVTN repeat-like/Quinoprotein amine dehydrogenase"/>
    <property type="match status" value="4"/>
</dbReference>
<keyword evidence="4" id="KW-1185">Reference proteome</keyword>
<evidence type="ECO:0000259" key="2">
    <source>
        <dbReference type="Pfam" id="PF13360"/>
    </source>
</evidence>
<protein>
    <submittedName>
        <fullName evidence="3">Tth protein</fullName>
    </submittedName>
</protein>
<evidence type="ECO:0000313" key="4">
    <source>
        <dbReference type="Proteomes" id="UP000604046"/>
    </source>
</evidence>
<feature type="chain" id="PRO_5032943812" evidence="1">
    <location>
        <begin position="20"/>
        <end position="1006"/>
    </location>
</feature>
<dbReference type="SUPFAM" id="SSF50998">
    <property type="entry name" value="Quinoprotein alcohol dehydrogenase-like"/>
    <property type="match status" value="3"/>
</dbReference>
<dbReference type="EMBL" id="CAJNDS010000105">
    <property type="protein sequence ID" value="CAE6958312.1"/>
    <property type="molecule type" value="Genomic_DNA"/>
</dbReference>
<reference evidence="3" key="1">
    <citation type="submission" date="2021-02" db="EMBL/GenBank/DDBJ databases">
        <authorList>
            <person name="Dougan E. K."/>
            <person name="Rhodes N."/>
            <person name="Thang M."/>
            <person name="Chan C."/>
        </authorList>
    </citation>
    <scope>NUCLEOTIDE SEQUENCE</scope>
</reference>